<proteinExistence type="predicted"/>
<sequence>MPDIPRGTVFAQQKQDFIIVTEHFWDYLHLHNPTVRPRQPLRPPFSPNSRKTVSGIISIITSSRGRCTSSPEWPWVQLVDAANVGLHGIRLSFVCSWESSSPPHAATCFLNPDQQAVLPTTGAPKIARACNCWALSRLSLNFWLCRALFHNRMARST</sequence>
<evidence type="ECO:0000313" key="2">
    <source>
        <dbReference type="Proteomes" id="UP001610432"/>
    </source>
</evidence>
<protein>
    <submittedName>
        <fullName evidence="1">Uncharacterized protein</fullName>
    </submittedName>
</protein>
<dbReference type="EMBL" id="JBFXLQ010000049">
    <property type="protein sequence ID" value="KAL2863639.1"/>
    <property type="molecule type" value="Genomic_DNA"/>
</dbReference>
<keyword evidence="2" id="KW-1185">Reference proteome</keyword>
<dbReference type="Proteomes" id="UP001610432">
    <property type="component" value="Unassembled WGS sequence"/>
</dbReference>
<reference evidence="1 2" key="1">
    <citation type="submission" date="2024-07" db="EMBL/GenBank/DDBJ databases">
        <title>Section-level genome sequencing and comparative genomics of Aspergillus sections Usti and Cavernicolus.</title>
        <authorList>
            <consortium name="Lawrence Berkeley National Laboratory"/>
            <person name="Nybo J.L."/>
            <person name="Vesth T.C."/>
            <person name="Theobald S."/>
            <person name="Frisvad J.C."/>
            <person name="Larsen T.O."/>
            <person name="Kjaerboelling I."/>
            <person name="Rothschild-Mancinelli K."/>
            <person name="Lyhne E.K."/>
            <person name="Kogle M.E."/>
            <person name="Barry K."/>
            <person name="Clum A."/>
            <person name="Na H."/>
            <person name="Ledsgaard L."/>
            <person name="Lin J."/>
            <person name="Lipzen A."/>
            <person name="Kuo A."/>
            <person name="Riley R."/>
            <person name="Mondo S."/>
            <person name="Labutti K."/>
            <person name="Haridas S."/>
            <person name="Pangalinan J."/>
            <person name="Salamov A.A."/>
            <person name="Simmons B.A."/>
            <person name="Magnuson J.K."/>
            <person name="Chen J."/>
            <person name="Drula E."/>
            <person name="Henrissat B."/>
            <person name="Wiebenga A."/>
            <person name="Lubbers R.J."/>
            <person name="Gomes A.C."/>
            <person name="Macurrencykelacurrency M.R."/>
            <person name="Stajich J."/>
            <person name="Grigoriev I.V."/>
            <person name="Mortensen U.H."/>
            <person name="De Vries R.P."/>
            <person name="Baker S.E."/>
            <person name="Andersen M.R."/>
        </authorList>
    </citation>
    <scope>NUCLEOTIDE SEQUENCE [LARGE SCALE GENOMIC DNA]</scope>
    <source>
        <strain evidence="1 2">CBS 449.75</strain>
    </source>
</reference>
<accession>A0ABR4LHP7</accession>
<evidence type="ECO:0000313" key="1">
    <source>
        <dbReference type="EMBL" id="KAL2863639.1"/>
    </source>
</evidence>
<gene>
    <name evidence="1" type="ORF">BJX67DRAFT_240024</name>
</gene>
<comment type="caution">
    <text evidence="1">The sequence shown here is derived from an EMBL/GenBank/DDBJ whole genome shotgun (WGS) entry which is preliminary data.</text>
</comment>
<dbReference type="GeneID" id="98141145"/>
<dbReference type="RefSeq" id="XP_070882618.1">
    <property type="nucleotide sequence ID" value="XM_071026073.1"/>
</dbReference>
<organism evidence="1 2">
    <name type="scientific">Aspergillus lucknowensis</name>
    <dbReference type="NCBI Taxonomy" id="176173"/>
    <lineage>
        <taxon>Eukaryota</taxon>
        <taxon>Fungi</taxon>
        <taxon>Dikarya</taxon>
        <taxon>Ascomycota</taxon>
        <taxon>Pezizomycotina</taxon>
        <taxon>Eurotiomycetes</taxon>
        <taxon>Eurotiomycetidae</taxon>
        <taxon>Eurotiales</taxon>
        <taxon>Aspergillaceae</taxon>
        <taxon>Aspergillus</taxon>
        <taxon>Aspergillus subgen. Nidulantes</taxon>
    </lineage>
</organism>
<name>A0ABR4LHP7_9EURO</name>